<dbReference type="Pfam" id="PF08345">
    <property type="entry name" value="YscJ_FliF_C"/>
    <property type="match status" value="1"/>
</dbReference>
<name>A0ABS5PVZ0_9FIRM</name>
<feature type="domain" description="Flagellar M-ring C-terminal" evidence="12">
    <location>
        <begin position="252"/>
        <end position="404"/>
    </location>
</feature>
<evidence type="ECO:0000256" key="2">
    <source>
        <dbReference type="ARBA" id="ARBA00004651"/>
    </source>
</evidence>
<evidence type="ECO:0000313" key="14">
    <source>
        <dbReference type="Proteomes" id="UP000746471"/>
    </source>
</evidence>
<dbReference type="Pfam" id="PF01514">
    <property type="entry name" value="YscJ_FliF"/>
    <property type="match status" value="1"/>
</dbReference>
<dbReference type="PIRSF" id="PIRSF004862">
    <property type="entry name" value="FliF"/>
    <property type="match status" value="1"/>
</dbReference>
<dbReference type="InterPro" id="IPR045851">
    <property type="entry name" value="AMP-bd_C_sf"/>
</dbReference>
<evidence type="ECO:0000256" key="9">
    <source>
        <dbReference type="PIRNR" id="PIRNR004862"/>
    </source>
</evidence>
<dbReference type="PANTHER" id="PTHR30046">
    <property type="entry name" value="FLAGELLAR M-RING PROTEIN"/>
    <property type="match status" value="1"/>
</dbReference>
<dbReference type="RefSeq" id="WP_213238251.1">
    <property type="nucleotide sequence ID" value="NZ_JAHBCL010000039.1"/>
</dbReference>
<protein>
    <recommendedName>
        <fullName evidence="9">Flagellar M-ring protein</fullName>
    </recommendedName>
</protein>
<comment type="caution">
    <text evidence="13">The sequence shown here is derived from an EMBL/GenBank/DDBJ whole genome shotgun (WGS) entry which is preliminary data.</text>
</comment>
<keyword evidence="6 10" id="KW-1133">Transmembrane helix</keyword>
<dbReference type="InterPro" id="IPR043427">
    <property type="entry name" value="YscJ/FliF"/>
</dbReference>
<feature type="transmembrane region" description="Helical" evidence="10">
    <location>
        <begin position="433"/>
        <end position="454"/>
    </location>
</feature>
<dbReference type="PRINTS" id="PR01009">
    <property type="entry name" value="FLGMRINGFLIF"/>
</dbReference>
<evidence type="ECO:0000256" key="8">
    <source>
        <dbReference type="ARBA" id="ARBA00023143"/>
    </source>
</evidence>
<reference evidence="13 14" key="1">
    <citation type="submission" date="2021-05" db="EMBL/GenBank/DDBJ databases">
        <title>Fusibacter ferrireducens sp. nov., an anaerobic, sulfur- and Fe-reducing bacterium isolated from the mangrove sediment.</title>
        <authorList>
            <person name="Qiu D."/>
        </authorList>
    </citation>
    <scope>NUCLEOTIDE SEQUENCE [LARGE SCALE GENOMIC DNA]</scope>
    <source>
        <strain evidence="13 14">DSM 12116</strain>
    </source>
</reference>
<organism evidence="13 14">
    <name type="scientific">Fusibacter paucivorans</name>
    <dbReference type="NCBI Taxonomy" id="76009"/>
    <lineage>
        <taxon>Bacteria</taxon>
        <taxon>Bacillati</taxon>
        <taxon>Bacillota</taxon>
        <taxon>Clostridia</taxon>
        <taxon>Eubacteriales</taxon>
        <taxon>Eubacteriales Family XII. Incertae Sedis</taxon>
        <taxon>Fusibacter</taxon>
    </lineage>
</organism>
<evidence type="ECO:0000256" key="7">
    <source>
        <dbReference type="ARBA" id="ARBA00023136"/>
    </source>
</evidence>
<keyword evidence="14" id="KW-1185">Reference proteome</keyword>
<sequence length="517" mass="57021">MGEFISRLQKRVLTYYNGLEKNRRRLIIGGLILIVLLMAGGIFYFTRTEYVEIARGLTPSEAQVITSRLDELGISWQDSENTTVILVPKQDSSRARMEIAADVAAGNFSWSDIFNNESITMTSQTREQMYIQALAADIEQSIESISAVENASVILQIPKESNYFLADEIKSRASVVLTLKNGHSLDEQKVNGILNLIVSAVSDLVPENVTIIDSEGNQLNDPDASESFTASTQYELQVKIQNQLKRDLEDFLEKIYGVGNVDVRPALTLDFNQQTETQTLFSPPIDGETDGIPRSISRITENVVNGTGAVGTPGTDSNASTITSAVEASSNNSTYEKASETLNYELNEIYREIVKSQGDVVSMSIGVLINSNALVDGIITDQHYTELLNLIAMSAGTSTDNITIYTQAFPDPMENYDIYTGQDTAGLVFGVPIWALILVVVVTLIIVIVVIMVLRRNRSKREAEEAARQAEIEEQKQLEEIGADLEDKGSPKYHIEKFVDTNPEAAAALLRAWLNDN</sequence>
<accession>A0ABS5PVZ0</accession>
<dbReference type="InterPro" id="IPR013556">
    <property type="entry name" value="Flag_M-ring_C"/>
</dbReference>
<evidence type="ECO:0000259" key="12">
    <source>
        <dbReference type="Pfam" id="PF08345"/>
    </source>
</evidence>
<evidence type="ECO:0000256" key="5">
    <source>
        <dbReference type="ARBA" id="ARBA00022692"/>
    </source>
</evidence>
<evidence type="ECO:0000313" key="13">
    <source>
        <dbReference type="EMBL" id="MBS7528392.1"/>
    </source>
</evidence>
<evidence type="ECO:0000256" key="6">
    <source>
        <dbReference type="ARBA" id="ARBA00022989"/>
    </source>
</evidence>
<evidence type="ECO:0000256" key="3">
    <source>
        <dbReference type="ARBA" id="ARBA00007971"/>
    </source>
</evidence>
<comment type="subcellular location">
    <subcellularLocation>
        <location evidence="1 9">Bacterial flagellum basal body</location>
    </subcellularLocation>
    <subcellularLocation>
        <location evidence="2">Cell membrane</location>
        <topology evidence="2">Multi-pass membrane protein</topology>
    </subcellularLocation>
</comment>
<dbReference type="NCBIfam" id="TIGR00206">
    <property type="entry name" value="fliF"/>
    <property type="match status" value="1"/>
</dbReference>
<dbReference type="Proteomes" id="UP000746471">
    <property type="component" value="Unassembled WGS sequence"/>
</dbReference>
<evidence type="ECO:0000256" key="10">
    <source>
        <dbReference type="SAM" id="Phobius"/>
    </source>
</evidence>
<keyword evidence="8 9" id="KW-0975">Bacterial flagellum</keyword>
<dbReference type="InterPro" id="IPR000067">
    <property type="entry name" value="FlgMring_FliF"/>
</dbReference>
<evidence type="ECO:0000259" key="11">
    <source>
        <dbReference type="Pfam" id="PF01514"/>
    </source>
</evidence>
<proteinExistence type="inferred from homology"/>
<keyword evidence="5 10" id="KW-0812">Transmembrane</keyword>
<keyword evidence="13" id="KW-0966">Cell projection</keyword>
<feature type="domain" description="Flagellar M-ring N-terminal" evidence="11">
    <location>
        <begin position="46"/>
        <end position="220"/>
    </location>
</feature>
<keyword evidence="7 10" id="KW-0472">Membrane</keyword>
<keyword evidence="4" id="KW-1003">Cell membrane</keyword>
<evidence type="ECO:0000256" key="1">
    <source>
        <dbReference type="ARBA" id="ARBA00004117"/>
    </source>
</evidence>
<keyword evidence="13" id="KW-0969">Cilium</keyword>
<gene>
    <name evidence="13" type="primary">fliF</name>
    <name evidence="13" type="ORF">KHM83_17025</name>
</gene>
<dbReference type="InterPro" id="IPR006182">
    <property type="entry name" value="FliF_N_dom"/>
</dbReference>
<feature type="transmembrane region" description="Helical" evidence="10">
    <location>
        <begin position="26"/>
        <end position="45"/>
    </location>
</feature>
<comment type="similarity">
    <text evidence="3 9">Belongs to the FliF family.</text>
</comment>
<dbReference type="PANTHER" id="PTHR30046:SF0">
    <property type="entry name" value="FLAGELLAR M-RING PROTEIN"/>
    <property type="match status" value="1"/>
</dbReference>
<dbReference type="EMBL" id="JAHBCL010000039">
    <property type="protein sequence ID" value="MBS7528392.1"/>
    <property type="molecule type" value="Genomic_DNA"/>
</dbReference>
<keyword evidence="13" id="KW-0282">Flagellum</keyword>
<evidence type="ECO:0000256" key="4">
    <source>
        <dbReference type="ARBA" id="ARBA00022475"/>
    </source>
</evidence>
<comment type="function">
    <text evidence="9">The M ring may be actively involved in energy transduction.</text>
</comment>
<dbReference type="Gene3D" id="3.30.300.30">
    <property type="match status" value="1"/>
</dbReference>